<accession>A0A9P7ZHF9</accession>
<gene>
    <name evidence="8" type="ORF">F5Z01DRAFT_273533</name>
</gene>
<proteinExistence type="inferred from homology"/>
<feature type="chain" id="PRO_5040156070" description="LysM domain-containing protein" evidence="6">
    <location>
        <begin position="21"/>
        <end position="521"/>
    </location>
</feature>
<comment type="caution">
    <text evidence="8">The sequence shown here is derived from an EMBL/GenBank/DDBJ whole genome shotgun (WGS) entry which is preliminary data.</text>
</comment>
<dbReference type="GeneID" id="70289602"/>
<evidence type="ECO:0000313" key="8">
    <source>
        <dbReference type="EMBL" id="KAG9251630.1"/>
    </source>
</evidence>
<feature type="region of interest" description="Disordered" evidence="5">
    <location>
        <begin position="181"/>
        <end position="216"/>
    </location>
</feature>
<evidence type="ECO:0000256" key="3">
    <source>
        <dbReference type="ARBA" id="ARBA00023026"/>
    </source>
</evidence>
<dbReference type="SUPFAM" id="SSF54106">
    <property type="entry name" value="LysM domain"/>
    <property type="match status" value="2"/>
</dbReference>
<keyword evidence="1" id="KW-0147">Chitin-binding</keyword>
<evidence type="ECO:0000256" key="5">
    <source>
        <dbReference type="SAM" id="MobiDB-lite"/>
    </source>
</evidence>
<evidence type="ECO:0000256" key="1">
    <source>
        <dbReference type="ARBA" id="ARBA00022669"/>
    </source>
</evidence>
<feature type="domain" description="LysM" evidence="7">
    <location>
        <begin position="212"/>
        <end position="257"/>
    </location>
</feature>
<evidence type="ECO:0000256" key="2">
    <source>
        <dbReference type="ARBA" id="ARBA00022729"/>
    </source>
</evidence>
<protein>
    <recommendedName>
        <fullName evidence="7">LysM domain-containing protein</fullName>
    </recommendedName>
</protein>
<dbReference type="PROSITE" id="PS51782">
    <property type="entry name" value="LYSM"/>
    <property type="match status" value="2"/>
</dbReference>
<evidence type="ECO:0000256" key="4">
    <source>
        <dbReference type="ARBA" id="ARBA00044955"/>
    </source>
</evidence>
<dbReference type="InterPro" id="IPR036779">
    <property type="entry name" value="LysM_dom_sf"/>
</dbReference>
<dbReference type="PANTHER" id="PTHR34997">
    <property type="entry name" value="AM15"/>
    <property type="match status" value="1"/>
</dbReference>
<name>A0A9P7ZHF9_9HYPO</name>
<comment type="similarity">
    <text evidence="4">Belongs to the secreted LysM effector family.</text>
</comment>
<feature type="compositionally biased region" description="Polar residues" evidence="5">
    <location>
        <begin position="353"/>
        <end position="366"/>
    </location>
</feature>
<dbReference type="Proteomes" id="UP000887229">
    <property type="component" value="Unassembled WGS sequence"/>
</dbReference>
<dbReference type="CDD" id="cd00118">
    <property type="entry name" value="LysM"/>
    <property type="match status" value="2"/>
</dbReference>
<dbReference type="AlphaFoldDB" id="A0A9P7ZHF9"/>
<dbReference type="Gene3D" id="3.10.350.10">
    <property type="entry name" value="LysM domain"/>
    <property type="match status" value="3"/>
</dbReference>
<sequence>MKLLPSLFVVLSASSTLISAVKLFETPGDISTSVPARCRVALTYNITCDFLVTTDQAQQEYHLVGDALTGYCSDSCSESIAEFQKSVTSACGHTLYAFQEGSERKSSAQALAEGFSWAQNLMCIQEGDDYCLGDLYNGTVEACSDCILHYGAVMQESPYGRSRFSEAYFKRMLENCDADPDDYPYTYTPGPPAPTTTTGSPEPSPEPSCRGETYTSKEGDDCDAIALSNSMSSFRLIDVNNLDAQCQMLQPGRELCIRDTCKLATIKQNQTCDDFVRDKGFSIVQLMSWNPELKTKCNTNITPNLDQFEGRHICIEPPGNVPFPTTSESISTSHAQLSSSIFTGSWVTGSVETSPTRGPITLTSEFDPTFTPPPETMTWDPDLADKENEWTQWCWITDEDWQEGFHPDDLPGACQSFFSRWCEYDTELPSPTSMDRFPAVCTPDRSNYGPPPPPVVTPSPIQNGVPDNCNKWHFVEKGELCDSIAKEHEIPVDDLYEWNPAVGHDCTGLWANVYICVGVSD</sequence>
<dbReference type="InterPro" id="IPR018392">
    <property type="entry name" value="LysM"/>
</dbReference>
<feature type="region of interest" description="Disordered" evidence="5">
    <location>
        <begin position="353"/>
        <end position="380"/>
    </location>
</feature>
<dbReference type="RefSeq" id="XP_046115554.1">
    <property type="nucleotide sequence ID" value="XM_046258699.1"/>
</dbReference>
<dbReference type="InterPro" id="IPR052210">
    <property type="entry name" value="LysM1-like"/>
</dbReference>
<evidence type="ECO:0000313" key="9">
    <source>
        <dbReference type="Proteomes" id="UP000887229"/>
    </source>
</evidence>
<reference evidence="8" key="1">
    <citation type="journal article" date="2021" name="IMA Fungus">
        <title>Genomic characterization of three marine fungi, including Emericellopsis atlantica sp. nov. with signatures of a generalist lifestyle and marine biomass degradation.</title>
        <authorList>
            <person name="Hagestad O.C."/>
            <person name="Hou L."/>
            <person name="Andersen J.H."/>
            <person name="Hansen E.H."/>
            <person name="Altermark B."/>
            <person name="Li C."/>
            <person name="Kuhnert E."/>
            <person name="Cox R.J."/>
            <person name="Crous P.W."/>
            <person name="Spatafora J.W."/>
            <person name="Lail K."/>
            <person name="Amirebrahimi M."/>
            <person name="Lipzen A."/>
            <person name="Pangilinan J."/>
            <person name="Andreopoulos W."/>
            <person name="Hayes R.D."/>
            <person name="Ng V."/>
            <person name="Grigoriev I.V."/>
            <person name="Jackson S.A."/>
            <person name="Sutton T.D.S."/>
            <person name="Dobson A.D.W."/>
            <person name="Rama T."/>
        </authorList>
    </citation>
    <scope>NUCLEOTIDE SEQUENCE</scope>
    <source>
        <strain evidence="8">TS7</strain>
    </source>
</reference>
<feature type="domain" description="LysM" evidence="7">
    <location>
        <begin position="471"/>
        <end position="517"/>
    </location>
</feature>
<evidence type="ECO:0000259" key="7">
    <source>
        <dbReference type="PROSITE" id="PS51782"/>
    </source>
</evidence>
<dbReference type="EMBL" id="MU251267">
    <property type="protein sequence ID" value="KAG9251630.1"/>
    <property type="molecule type" value="Genomic_DNA"/>
</dbReference>
<dbReference type="GO" id="GO:0008061">
    <property type="term" value="F:chitin binding"/>
    <property type="evidence" value="ECO:0007669"/>
    <property type="project" value="UniProtKB-KW"/>
</dbReference>
<dbReference type="SMART" id="SM00257">
    <property type="entry name" value="LysM"/>
    <property type="match status" value="2"/>
</dbReference>
<feature type="signal peptide" evidence="6">
    <location>
        <begin position="1"/>
        <end position="20"/>
    </location>
</feature>
<keyword evidence="9" id="KW-1185">Reference proteome</keyword>
<dbReference type="OrthoDB" id="5985073at2759"/>
<organism evidence="8 9">
    <name type="scientific">Emericellopsis atlantica</name>
    <dbReference type="NCBI Taxonomy" id="2614577"/>
    <lineage>
        <taxon>Eukaryota</taxon>
        <taxon>Fungi</taxon>
        <taxon>Dikarya</taxon>
        <taxon>Ascomycota</taxon>
        <taxon>Pezizomycotina</taxon>
        <taxon>Sordariomycetes</taxon>
        <taxon>Hypocreomycetidae</taxon>
        <taxon>Hypocreales</taxon>
        <taxon>Bionectriaceae</taxon>
        <taxon>Emericellopsis</taxon>
    </lineage>
</organism>
<keyword evidence="3" id="KW-0843">Virulence</keyword>
<dbReference type="Pfam" id="PF01476">
    <property type="entry name" value="LysM"/>
    <property type="match status" value="2"/>
</dbReference>
<evidence type="ECO:0000256" key="6">
    <source>
        <dbReference type="SAM" id="SignalP"/>
    </source>
</evidence>
<dbReference type="PANTHER" id="PTHR34997:SF2">
    <property type="entry name" value="LYSM DOMAIN-CONTAINING PROTEIN-RELATED"/>
    <property type="match status" value="1"/>
</dbReference>
<keyword evidence="2 6" id="KW-0732">Signal</keyword>